<dbReference type="eggNOG" id="ENOG502TJRE">
    <property type="taxonomic scope" value="Eukaryota"/>
</dbReference>
<name>E3NSU6_CAERE</name>
<evidence type="ECO:0000313" key="3">
    <source>
        <dbReference type="Proteomes" id="UP000008281"/>
    </source>
</evidence>
<dbReference type="InterPro" id="IPR027417">
    <property type="entry name" value="P-loop_NTPase"/>
</dbReference>
<reference evidence="2" key="1">
    <citation type="submission" date="2007-07" db="EMBL/GenBank/DDBJ databases">
        <title>PCAP assembly of the Caenorhabditis remanei genome.</title>
        <authorList>
            <consortium name="The Caenorhabditis remanei Sequencing Consortium"/>
            <person name="Wilson R.K."/>
        </authorList>
    </citation>
    <scope>NUCLEOTIDE SEQUENCE [LARGE SCALE GENOMIC DNA]</scope>
    <source>
        <strain evidence="2">PB4641</strain>
    </source>
</reference>
<evidence type="ECO:0000256" key="1">
    <source>
        <dbReference type="SAM" id="Phobius"/>
    </source>
</evidence>
<dbReference type="InParanoid" id="E3NSU6"/>
<dbReference type="EMBL" id="DS270049">
    <property type="protein sequence ID" value="EFO90971.1"/>
    <property type="molecule type" value="Genomic_DNA"/>
</dbReference>
<dbReference type="Proteomes" id="UP000008281">
    <property type="component" value="Unassembled WGS sequence"/>
</dbReference>
<organism evidence="3">
    <name type="scientific">Caenorhabditis remanei</name>
    <name type="common">Caenorhabditis vulgaris</name>
    <dbReference type="NCBI Taxonomy" id="31234"/>
    <lineage>
        <taxon>Eukaryota</taxon>
        <taxon>Metazoa</taxon>
        <taxon>Ecdysozoa</taxon>
        <taxon>Nematoda</taxon>
        <taxon>Chromadorea</taxon>
        <taxon>Rhabditida</taxon>
        <taxon>Rhabditina</taxon>
        <taxon>Rhabditomorpha</taxon>
        <taxon>Rhabditoidea</taxon>
        <taxon>Rhabditidae</taxon>
        <taxon>Peloderinae</taxon>
        <taxon>Caenorhabditis</taxon>
    </lineage>
</organism>
<gene>
    <name evidence="2" type="ORF">CRE_30323</name>
</gene>
<accession>E3NSU6</accession>
<dbReference type="HOGENOM" id="CLU_030716_1_0_1"/>
<protein>
    <recommendedName>
        <fullName evidence="4">Terminase</fullName>
    </recommendedName>
</protein>
<dbReference type="AlphaFoldDB" id="E3NSU6"/>
<keyword evidence="1" id="KW-1133">Transmembrane helix</keyword>
<evidence type="ECO:0000313" key="2">
    <source>
        <dbReference type="EMBL" id="EFO90971.1"/>
    </source>
</evidence>
<keyword evidence="1" id="KW-0472">Membrane</keyword>
<dbReference type="Gene3D" id="3.40.50.300">
    <property type="entry name" value="P-loop containing nucleotide triphosphate hydrolases"/>
    <property type="match status" value="1"/>
</dbReference>
<sequence>MSCTREASLPRLGRELLPSASSWGSHSMSGSTASARSLLGRLLMASTRRLSVGVQLSIPRQVGKTFLVGMIIIALCILTPRLTVLWTAHRTKTATKTFQTMQGMVKKKKIRGHLAPGRNDGIRTANGEQEIRFRNGSVIMFGAREGGFGRGFDEVDIEVFDEAQILTEKALEDMVAATNQSRQKSGALLFFMGTPPRATDPGEEWLERRNDALEIKPMDQVVGLSEDTVYVEFSADKDADPDDMEQLAKANPSFPHRTPLESVMRMRKNLKNEDSFKREAMGIYDALDSGQVIDDVSWSRVADPASMPIERLTLAIDVAPDRSMASVSLAGRRADGLWSVELDEQKRSVEWVSAWVKARAEKNRLHAVVVDEMTGLVEERKGRNYLVGTDVVVTLAAAEGRDMAIACGQFFDGVMEPIPKLRHTDQPQLNVALSVARKRPLAGAWAWNRKDADSDITPIVSATLALWGAQKDDVERPTRRRSSDRAAVVL</sequence>
<feature type="transmembrane region" description="Helical" evidence="1">
    <location>
        <begin position="66"/>
        <end position="88"/>
    </location>
</feature>
<proteinExistence type="predicted"/>
<evidence type="ECO:0008006" key="4">
    <source>
        <dbReference type="Google" id="ProtNLM"/>
    </source>
</evidence>
<keyword evidence="1" id="KW-0812">Transmembrane</keyword>
<keyword evidence="3" id="KW-1185">Reference proteome</keyword>